<keyword evidence="2" id="KW-1185">Reference proteome</keyword>
<dbReference type="EMBL" id="CM047592">
    <property type="protein sequence ID" value="KAI9917518.1"/>
    <property type="molecule type" value="Genomic_DNA"/>
</dbReference>
<name>A0ACC0WHG4_9STRA</name>
<protein>
    <submittedName>
        <fullName evidence="1">Uncharacterized protein</fullName>
    </submittedName>
</protein>
<gene>
    <name evidence="1" type="ORF">PsorP6_013030</name>
</gene>
<evidence type="ECO:0000313" key="2">
    <source>
        <dbReference type="Proteomes" id="UP001163321"/>
    </source>
</evidence>
<accession>A0ACC0WHG4</accession>
<organism evidence="1 2">
    <name type="scientific">Peronosclerospora sorghi</name>
    <dbReference type="NCBI Taxonomy" id="230839"/>
    <lineage>
        <taxon>Eukaryota</taxon>
        <taxon>Sar</taxon>
        <taxon>Stramenopiles</taxon>
        <taxon>Oomycota</taxon>
        <taxon>Peronosporomycetes</taxon>
        <taxon>Peronosporales</taxon>
        <taxon>Peronosporaceae</taxon>
        <taxon>Peronosclerospora</taxon>
    </lineage>
</organism>
<proteinExistence type="predicted"/>
<comment type="caution">
    <text evidence="1">The sequence shown here is derived from an EMBL/GenBank/DDBJ whole genome shotgun (WGS) entry which is preliminary data.</text>
</comment>
<reference evidence="1 2" key="1">
    <citation type="journal article" date="2022" name="bioRxiv">
        <title>The genome of the oomycete Peronosclerospora sorghi, a cosmopolitan pathogen of maize and sorghum, is inflated with dispersed pseudogenes.</title>
        <authorList>
            <person name="Fletcher K."/>
            <person name="Martin F."/>
            <person name="Isakeit T."/>
            <person name="Cavanaugh K."/>
            <person name="Magill C."/>
            <person name="Michelmore R."/>
        </authorList>
    </citation>
    <scope>NUCLEOTIDE SEQUENCE [LARGE SCALE GENOMIC DNA]</scope>
    <source>
        <strain evidence="1">P6</strain>
    </source>
</reference>
<sequence>MRFAKKWTRSISDVDVYLSPHMNTANTALSPKILYYTTSVIKQSVRSVTDELILIPISGEVEAVRQNPP</sequence>
<evidence type="ECO:0000313" key="1">
    <source>
        <dbReference type="EMBL" id="KAI9917518.1"/>
    </source>
</evidence>
<dbReference type="Proteomes" id="UP001163321">
    <property type="component" value="Chromosome 13"/>
</dbReference>